<feature type="region of interest" description="Disordered" evidence="2">
    <location>
        <begin position="259"/>
        <end position="773"/>
    </location>
</feature>
<feature type="compositionally biased region" description="Polar residues" evidence="2">
    <location>
        <begin position="933"/>
        <end position="953"/>
    </location>
</feature>
<feature type="compositionally biased region" description="Polar residues" evidence="2">
    <location>
        <begin position="356"/>
        <end position="370"/>
    </location>
</feature>
<feature type="coiled-coil region" evidence="1">
    <location>
        <begin position="94"/>
        <end position="166"/>
    </location>
</feature>
<feature type="compositionally biased region" description="Gly residues" evidence="2">
    <location>
        <begin position="1041"/>
        <end position="1050"/>
    </location>
</feature>
<dbReference type="GO" id="GO:0036286">
    <property type="term" value="C:eisosome filament"/>
    <property type="evidence" value="ECO:0007669"/>
    <property type="project" value="TreeGrafter"/>
</dbReference>
<feature type="compositionally biased region" description="Polar residues" evidence="2">
    <location>
        <begin position="461"/>
        <end position="477"/>
    </location>
</feature>
<reference evidence="3" key="1">
    <citation type="submission" date="2020-11" db="EMBL/GenBank/DDBJ databases">
        <authorList>
            <consortium name="DOE Joint Genome Institute"/>
            <person name="Ahrendt S."/>
            <person name="Riley R."/>
            <person name="Andreopoulos W."/>
            <person name="Labutti K."/>
            <person name="Pangilinan J."/>
            <person name="Ruiz-Duenas F.J."/>
            <person name="Barrasa J.M."/>
            <person name="Sanchez-Garcia M."/>
            <person name="Camarero S."/>
            <person name="Miyauchi S."/>
            <person name="Serrano A."/>
            <person name="Linde D."/>
            <person name="Babiker R."/>
            <person name="Drula E."/>
            <person name="Ayuso-Fernandez I."/>
            <person name="Pacheco R."/>
            <person name="Padilla G."/>
            <person name="Ferreira P."/>
            <person name="Barriuso J."/>
            <person name="Kellner H."/>
            <person name="Castanera R."/>
            <person name="Alfaro M."/>
            <person name="Ramirez L."/>
            <person name="Pisabarro A.G."/>
            <person name="Kuo A."/>
            <person name="Tritt A."/>
            <person name="Lipzen A."/>
            <person name="He G."/>
            <person name="Yan M."/>
            <person name="Ng V."/>
            <person name="Cullen D."/>
            <person name="Martin F."/>
            <person name="Rosso M.-N."/>
            <person name="Henrissat B."/>
            <person name="Hibbett D."/>
            <person name="Martinez A.T."/>
            <person name="Grigoriev I.V."/>
        </authorList>
    </citation>
    <scope>NUCLEOTIDE SEQUENCE</scope>
    <source>
        <strain evidence="3">CIRM-BRFM 674</strain>
    </source>
</reference>
<dbReference type="OrthoDB" id="5599269at2759"/>
<protein>
    <recommendedName>
        <fullName evidence="5">Eisosome component PIL1-domain-containing protein</fullName>
    </recommendedName>
</protein>
<evidence type="ECO:0000313" key="3">
    <source>
        <dbReference type="EMBL" id="KAF9472910.1"/>
    </source>
</evidence>
<dbReference type="GO" id="GO:0005886">
    <property type="term" value="C:plasma membrane"/>
    <property type="evidence" value="ECO:0007669"/>
    <property type="project" value="TreeGrafter"/>
</dbReference>
<feature type="compositionally biased region" description="Polar residues" evidence="2">
    <location>
        <begin position="646"/>
        <end position="660"/>
    </location>
</feature>
<dbReference type="InterPro" id="IPR027267">
    <property type="entry name" value="AH/BAR_dom_sf"/>
</dbReference>
<sequence>MFKTAATKIAHNSTLPALGGNQELRHLQDLITAEKSVLIALQKLSVDYSKASEALRTWGLNEGDDLGDILSASTTILNHFSSALSQYASHGHVIRDQLKAIRTREEALEDLKRRRRTVVRKAEDADKKLSKMSPEHKNLAMQTDILNRLRDEIRSMDSEIMTEEAALGDFKRSSTRMWMGLKFGGLLEMCEKGTIVAEFGKMLIGEISEEITQPGLPRSMYYGHSKTENYVAEAHRCINEVVLSTVPSVGFRDRHQYENRAQEASGYQPGGDSAYGMNADPWTPTDTKPMPPPPLRSSNDYPAQRPYGGDDGPSSPLATTGSSFQNQPNQYQQPYGSPPMQQQQQPLSTMDDFGVSNRSAGLVDNSNTSGGRFATFPVKRPNGGYSLQDPPLLGPRPDQESSFSDSIAAALDGHTEETSHATEGPHSQGGSWIAGRFIPGPPSSYGTEETTRAVEGPPSFIGQQSRDTPQSSYKSSASPPPQIRLPSPQRQFTSQSSPLPPPPPGAALPDLSDPWANANRDGSLQAASHTRGISEISGNDDLLAYMTTPQSEPPSPMTPTHAMHSNELAAADEEEQQRISRHVRFGDVKDVEGEMKKREATEKEKGTAQESRVVEPASSPPEYTQSPVDNATPSSTIAETSREAQDNLSLSPTTSHGSDITKSKPHRIPPPTFNSEEDEKALNAAAAREISLELEALKNSPPKPAEMTQQSQTEPVGDRGRPSLSNRGYSDQPSDNSSLPPPAAPFAKRNVSPHPYAELNDNSAPQPQYPGQYTSAQLYAQSYQNSAPYVAAVPSSPAQAYAQTYQNTHASDPHPPSNIPPRFQALNQEIQVPPRFQGARSHSPGSPTASQLPPRFQAGASQIPPTITLPENESRFGQTKGSETPYRTPPEYPRGLSINSSYTRSTSSLTSGSPVTSSAPRTISAAAFKRPRNTSVDNLGGQSDPFTKKTLPSSPYPLRDNASAAATPERSNTIGVASAAAASTNTLPPGAGPPGTGARKSILDDDEYDYISAYVNNSNPNSPQKPEFGHNAQDANAASRGAGGGGGGYNDGRFATDLDNNSLR</sequence>
<feature type="compositionally biased region" description="Low complexity" evidence="2">
    <location>
        <begin position="897"/>
        <end position="918"/>
    </location>
</feature>
<name>A0A9P5YSJ8_9AGAR</name>
<feature type="compositionally biased region" description="Low complexity" evidence="2">
    <location>
        <begin position="794"/>
        <end position="803"/>
    </location>
</feature>
<dbReference type="EMBL" id="MU155487">
    <property type="protein sequence ID" value="KAF9472910.1"/>
    <property type="molecule type" value="Genomic_DNA"/>
</dbReference>
<dbReference type="Pfam" id="PF13805">
    <property type="entry name" value="Pil1"/>
    <property type="match status" value="1"/>
</dbReference>
<evidence type="ECO:0000256" key="2">
    <source>
        <dbReference type="SAM" id="MobiDB-lite"/>
    </source>
</evidence>
<feature type="region of interest" description="Disordered" evidence="2">
    <location>
        <begin position="836"/>
        <end position="1064"/>
    </location>
</feature>
<proteinExistence type="predicted"/>
<feature type="compositionally biased region" description="Low complexity" evidence="2">
    <location>
        <begin position="325"/>
        <end position="346"/>
    </location>
</feature>
<dbReference type="PANTHER" id="PTHR31962">
    <property type="entry name" value="SPHINGOLIPID LONG CHAIN BASE-RESPONSIVE PROTEIN PIL1"/>
    <property type="match status" value="1"/>
</dbReference>
<dbReference type="AlphaFoldDB" id="A0A9P5YSJ8"/>
<feature type="compositionally biased region" description="Basic and acidic residues" evidence="2">
    <location>
        <begin position="584"/>
        <end position="607"/>
    </location>
</feature>
<feature type="compositionally biased region" description="Polar residues" evidence="2">
    <location>
        <begin position="969"/>
        <end position="987"/>
    </location>
</feature>
<dbReference type="Proteomes" id="UP000807469">
    <property type="component" value="Unassembled WGS sequence"/>
</dbReference>
<dbReference type="GO" id="GO:0006897">
    <property type="term" value="P:endocytosis"/>
    <property type="evidence" value="ECO:0007669"/>
    <property type="project" value="TreeGrafter"/>
</dbReference>
<dbReference type="PANTHER" id="PTHR31962:SF6">
    <property type="entry name" value="EISOSOME COMPONENT PIL1-DOMAIN-CONTAINING PROTEIN"/>
    <property type="match status" value="1"/>
</dbReference>
<keyword evidence="4" id="KW-1185">Reference proteome</keyword>
<evidence type="ECO:0000256" key="1">
    <source>
        <dbReference type="SAM" id="Coils"/>
    </source>
</evidence>
<dbReference type="GO" id="GO:0070941">
    <property type="term" value="P:eisosome assembly"/>
    <property type="evidence" value="ECO:0007669"/>
    <property type="project" value="TreeGrafter"/>
</dbReference>
<feature type="compositionally biased region" description="Polar residues" evidence="2">
    <location>
        <begin position="859"/>
        <end position="882"/>
    </location>
</feature>
<accession>A0A9P5YSJ8</accession>
<dbReference type="GO" id="GO:0008289">
    <property type="term" value="F:lipid binding"/>
    <property type="evidence" value="ECO:0007669"/>
    <property type="project" value="TreeGrafter"/>
</dbReference>
<evidence type="ECO:0000313" key="4">
    <source>
        <dbReference type="Proteomes" id="UP000807469"/>
    </source>
</evidence>
<evidence type="ECO:0008006" key="5">
    <source>
        <dbReference type="Google" id="ProtNLM"/>
    </source>
</evidence>
<feature type="compositionally biased region" description="Polar residues" evidence="2">
    <location>
        <begin position="760"/>
        <end position="773"/>
    </location>
</feature>
<feature type="compositionally biased region" description="Polar residues" evidence="2">
    <location>
        <begin position="621"/>
        <end position="639"/>
    </location>
</feature>
<organism evidence="3 4">
    <name type="scientific">Pholiota conissans</name>
    <dbReference type="NCBI Taxonomy" id="109636"/>
    <lineage>
        <taxon>Eukaryota</taxon>
        <taxon>Fungi</taxon>
        <taxon>Dikarya</taxon>
        <taxon>Basidiomycota</taxon>
        <taxon>Agaricomycotina</taxon>
        <taxon>Agaricomycetes</taxon>
        <taxon>Agaricomycetidae</taxon>
        <taxon>Agaricales</taxon>
        <taxon>Agaricineae</taxon>
        <taxon>Strophariaceae</taxon>
        <taxon>Pholiota</taxon>
    </lineage>
</organism>
<feature type="compositionally biased region" description="Polar residues" evidence="2">
    <location>
        <begin position="723"/>
        <end position="738"/>
    </location>
</feature>
<keyword evidence="1" id="KW-0175">Coiled coil</keyword>
<gene>
    <name evidence="3" type="ORF">BDN70DRAFT_886445</name>
</gene>
<dbReference type="InterPro" id="IPR028245">
    <property type="entry name" value="PIL1/LSP1"/>
</dbReference>
<comment type="caution">
    <text evidence="3">The sequence shown here is derived from an EMBL/GenBank/DDBJ whole genome shotgun (WGS) entry which is preliminary data.</text>
</comment>
<feature type="region of interest" description="Disordered" evidence="2">
    <location>
        <begin position="794"/>
        <end position="822"/>
    </location>
</feature>
<dbReference type="Gene3D" id="1.20.1270.60">
    <property type="entry name" value="Arfaptin homology (AH) domain/BAR domain"/>
    <property type="match status" value="1"/>
</dbReference>
<feature type="compositionally biased region" description="Polar residues" evidence="2">
    <location>
        <begin position="1014"/>
        <end position="1024"/>
    </location>
</feature>